<evidence type="ECO:0000313" key="2">
    <source>
        <dbReference type="Proteomes" id="UP000289166"/>
    </source>
</evidence>
<evidence type="ECO:0008006" key="3">
    <source>
        <dbReference type="Google" id="ProtNLM"/>
    </source>
</evidence>
<evidence type="ECO:0000313" key="1">
    <source>
        <dbReference type="EMBL" id="RXE60705.1"/>
    </source>
</evidence>
<dbReference type="RefSeq" id="WP_069194549.1">
    <property type="nucleotide sequence ID" value="NZ_RLII01000001.1"/>
</dbReference>
<dbReference type="AlphaFoldDB" id="A0A4Q0I9N6"/>
<organism evidence="1 2">
    <name type="scientific">Acetivibrio mesophilus</name>
    <dbReference type="NCBI Taxonomy" id="2487273"/>
    <lineage>
        <taxon>Bacteria</taxon>
        <taxon>Bacillati</taxon>
        <taxon>Bacillota</taxon>
        <taxon>Clostridia</taxon>
        <taxon>Eubacteriales</taxon>
        <taxon>Oscillospiraceae</taxon>
        <taxon>Acetivibrio</taxon>
    </lineage>
</organism>
<keyword evidence="2" id="KW-1185">Reference proteome</keyword>
<dbReference type="InterPro" id="IPR051454">
    <property type="entry name" value="RNA/ubiquinone_mod_enzymes"/>
</dbReference>
<dbReference type="EMBL" id="RLII01000001">
    <property type="protein sequence ID" value="RXE60705.1"/>
    <property type="molecule type" value="Genomic_DNA"/>
</dbReference>
<sequence>MELSVSYNGDLKLIDALGQYSSVVNIYGAASKDITGGGRGTNGLSVITKQDIEKAVVKAHENKIEFNYLLNSSCMGNKEFLAKKRDEIIEHLSWLESINVDWVTIANPYLIEICKNKFPGIKVSLSSFAMVESVERAKFYDSLGVDEITVRENINRDLNLLREIQKNVKCKIQVLVNQTCLHHCPYQFYHDNVMSHASQKSDLEEDVFIDYCILKCIYRKFDNPTEIIKSNWIRPEDLCVYEDYGIDKFKITDRGKSSNWIVKVVKSYHERKYDGNLADILNIVQVHNKRTSGKVFEANSDNEAAKKHIKRLLRAYMILNVQMDNSKLDGFIEFFKNGNCRHKSCDSCGYCSSIAQKVISFPNSKAISHALDEIKEVNKILINEGVINMQN</sequence>
<dbReference type="InterPro" id="IPR001539">
    <property type="entry name" value="Peptidase_U32"/>
</dbReference>
<gene>
    <name evidence="1" type="ORF">EFD62_01945</name>
</gene>
<proteinExistence type="predicted"/>
<dbReference type="PANTHER" id="PTHR30217:SF10">
    <property type="entry name" value="23S RRNA 5-HYDROXYCYTIDINE C2501 SYNTHASE"/>
    <property type="match status" value="1"/>
</dbReference>
<dbReference type="OrthoDB" id="9805982at2"/>
<accession>A0A4Q0I9N6</accession>
<dbReference type="Pfam" id="PF01136">
    <property type="entry name" value="Peptidase_U32"/>
    <property type="match status" value="1"/>
</dbReference>
<dbReference type="Proteomes" id="UP000289166">
    <property type="component" value="Unassembled WGS sequence"/>
</dbReference>
<name>A0A4Q0I9N6_9FIRM</name>
<reference evidence="2" key="1">
    <citation type="submission" date="2018-11" db="EMBL/GenBank/DDBJ databases">
        <title>Genome sequencing of a novel mesophilic and cellulolytic organism within the genus Hungateiclostridium.</title>
        <authorList>
            <person name="Rettenmaier R."/>
            <person name="Liebl W."/>
            <person name="Zverlov V."/>
        </authorList>
    </citation>
    <scope>NUCLEOTIDE SEQUENCE [LARGE SCALE GENOMIC DNA]</scope>
    <source>
        <strain evidence="2">N2K1</strain>
    </source>
</reference>
<comment type="caution">
    <text evidence="1">The sequence shown here is derived from an EMBL/GenBank/DDBJ whole genome shotgun (WGS) entry which is preliminary data.</text>
</comment>
<dbReference type="PANTHER" id="PTHR30217">
    <property type="entry name" value="PEPTIDASE U32 FAMILY"/>
    <property type="match status" value="1"/>
</dbReference>
<protein>
    <recommendedName>
        <fullName evidence="3">Peptidase U32</fullName>
    </recommendedName>
</protein>